<reference evidence="1 2" key="1">
    <citation type="journal article" date="2007" name="Nature">
        <title>Evolution of genes and genomes on the Drosophila phylogeny.</title>
        <authorList>
            <consortium name="Drosophila 12 Genomes Consortium"/>
            <person name="Clark A.G."/>
            <person name="Eisen M.B."/>
            <person name="Smith D.R."/>
            <person name="Bergman C.M."/>
            <person name="Oliver B."/>
            <person name="Markow T.A."/>
            <person name="Kaufman T.C."/>
            <person name="Kellis M."/>
            <person name="Gelbart W."/>
            <person name="Iyer V.N."/>
            <person name="Pollard D.A."/>
            <person name="Sackton T.B."/>
            <person name="Larracuente A.M."/>
            <person name="Singh N.D."/>
            <person name="Abad J.P."/>
            <person name="Abt D.N."/>
            <person name="Adryan B."/>
            <person name="Aguade M."/>
            <person name="Akashi H."/>
            <person name="Anderson W.W."/>
            <person name="Aquadro C.F."/>
            <person name="Ardell D.H."/>
            <person name="Arguello R."/>
            <person name="Artieri C.G."/>
            <person name="Barbash D.A."/>
            <person name="Barker D."/>
            <person name="Barsanti P."/>
            <person name="Batterham P."/>
            <person name="Batzoglou S."/>
            <person name="Begun D."/>
            <person name="Bhutkar A."/>
            <person name="Blanco E."/>
            <person name="Bosak S.A."/>
            <person name="Bradley R.K."/>
            <person name="Brand A.D."/>
            <person name="Brent M.R."/>
            <person name="Brooks A.N."/>
            <person name="Brown R.H."/>
            <person name="Butlin R.K."/>
            <person name="Caggese C."/>
            <person name="Calvi B.R."/>
            <person name="Bernardo de Carvalho A."/>
            <person name="Caspi A."/>
            <person name="Castrezana S."/>
            <person name="Celniker S.E."/>
            <person name="Chang J.L."/>
            <person name="Chapple C."/>
            <person name="Chatterji S."/>
            <person name="Chinwalla A."/>
            <person name="Civetta A."/>
            <person name="Clifton S.W."/>
            <person name="Comeron J.M."/>
            <person name="Costello J.C."/>
            <person name="Coyne J.A."/>
            <person name="Daub J."/>
            <person name="David R.G."/>
            <person name="Delcher A.L."/>
            <person name="Delehaunty K."/>
            <person name="Do C.B."/>
            <person name="Ebling H."/>
            <person name="Edwards K."/>
            <person name="Eickbush T."/>
            <person name="Evans J.D."/>
            <person name="Filipski A."/>
            <person name="Findeiss S."/>
            <person name="Freyhult E."/>
            <person name="Fulton L."/>
            <person name="Fulton R."/>
            <person name="Garcia A.C."/>
            <person name="Gardiner A."/>
            <person name="Garfield D.A."/>
            <person name="Garvin B.E."/>
            <person name="Gibson G."/>
            <person name="Gilbert D."/>
            <person name="Gnerre S."/>
            <person name="Godfrey J."/>
            <person name="Good R."/>
            <person name="Gotea V."/>
            <person name="Gravely B."/>
            <person name="Greenberg A.J."/>
            <person name="Griffiths-Jones S."/>
            <person name="Gross S."/>
            <person name="Guigo R."/>
            <person name="Gustafson E.A."/>
            <person name="Haerty W."/>
            <person name="Hahn M.W."/>
            <person name="Halligan D.L."/>
            <person name="Halpern A.L."/>
            <person name="Halter G.M."/>
            <person name="Han M.V."/>
            <person name="Heger A."/>
            <person name="Hillier L."/>
            <person name="Hinrichs A.S."/>
            <person name="Holmes I."/>
            <person name="Hoskins R.A."/>
            <person name="Hubisz M.J."/>
            <person name="Hultmark D."/>
            <person name="Huntley M.A."/>
            <person name="Jaffe D.B."/>
            <person name="Jagadeeshan S."/>
            <person name="Jeck W.R."/>
            <person name="Johnson J."/>
            <person name="Jones C.D."/>
            <person name="Jordan W.C."/>
            <person name="Karpen G.H."/>
            <person name="Kataoka E."/>
            <person name="Keightley P.D."/>
            <person name="Kheradpour P."/>
            <person name="Kirkness E.F."/>
            <person name="Koerich L.B."/>
            <person name="Kristiansen K."/>
            <person name="Kudrna D."/>
            <person name="Kulathinal R.J."/>
            <person name="Kumar S."/>
            <person name="Kwok R."/>
            <person name="Lander E."/>
            <person name="Langley C.H."/>
            <person name="Lapoint R."/>
            <person name="Lazzaro B.P."/>
            <person name="Lee S.J."/>
            <person name="Levesque L."/>
            <person name="Li R."/>
            <person name="Lin C.F."/>
            <person name="Lin M.F."/>
            <person name="Lindblad-Toh K."/>
            <person name="Llopart A."/>
            <person name="Long M."/>
            <person name="Low L."/>
            <person name="Lozovsky E."/>
            <person name="Lu J."/>
            <person name="Luo M."/>
            <person name="Machado C.A."/>
            <person name="Makalowski W."/>
            <person name="Marzo M."/>
            <person name="Matsuda M."/>
            <person name="Matzkin L."/>
            <person name="McAllister B."/>
            <person name="McBride C.S."/>
            <person name="McKernan B."/>
            <person name="McKernan K."/>
            <person name="Mendez-Lago M."/>
            <person name="Minx P."/>
            <person name="Mollenhauer M.U."/>
            <person name="Montooth K."/>
            <person name="Mount S.M."/>
            <person name="Mu X."/>
            <person name="Myers E."/>
            <person name="Negre B."/>
            <person name="Newfeld S."/>
            <person name="Nielsen R."/>
            <person name="Noor M.A."/>
            <person name="O'Grady P."/>
            <person name="Pachter L."/>
            <person name="Papaceit M."/>
            <person name="Parisi M.J."/>
            <person name="Parisi M."/>
            <person name="Parts L."/>
            <person name="Pedersen J.S."/>
            <person name="Pesole G."/>
            <person name="Phillippy A.M."/>
            <person name="Ponting C.P."/>
            <person name="Pop M."/>
            <person name="Porcelli D."/>
            <person name="Powell J.R."/>
            <person name="Prohaska S."/>
            <person name="Pruitt K."/>
            <person name="Puig M."/>
            <person name="Quesneville H."/>
            <person name="Ram K.R."/>
            <person name="Rand D."/>
            <person name="Rasmussen M.D."/>
            <person name="Reed L.K."/>
            <person name="Reenan R."/>
            <person name="Reily A."/>
            <person name="Remington K.A."/>
            <person name="Rieger T.T."/>
            <person name="Ritchie M.G."/>
            <person name="Robin C."/>
            <person name="Rogers Y.H."/>
            <person name="Rohde C."/>
            <person name="Rozas J."/>
            <person name="Rubenfield M.J."/>
            <person name="Ruiz A."/>
            <person name="Russo S."/>
            <person name="Salzberg S.L."/>
            <person name="Sanchez-Gracia A."/>
            <person name="Saranga D.J."/>
            <person name="Sato H."/>
            <person name="Schaeffer S.W."/>
            <person name="Schatz M.C."/>
            <person name="Schlenke T."/>
            <person name="Schwartz R."/>
            <person name="Segarra C."/>
            <person name="Singh R.S."/>
            <person name="Sirot L."/>
            <person name="Sirota M."/>
            <person name="Sisneros N.B."/>
            <person name="Smith C.D."/>
            <person name="Smith T.F."/>
            <person name="Spieth J."/>
            <person name="Stage D.E."/>
            <person name="Stark A."/>
            <person name="Stephan W."/>
            <person name="Strausberg R.L."/>
            <person name="Strempel S."/>
            <person name="Sturgill D."/>
            <person name="Sutton G."/>
            <person name="Sutton G.G."/>
            <person name="Tao W."/>
            <person name="Teichmann S."/>
            <person name="Tobari Y.N."/>
            <person name="Tomimura Y."/>
            <person name="Tsolas J.M."/>
            <person name="Valente V.L."/>
            <person name="Venter E."/>
            <person name="Venter J.C."/>
            <person name="Vicario S."/>
            <person name="Vieira F.G."/>
            <person name="Vilella A.J."/>
            <person name="Villasante A."/>
            <person name="Walenz B."/>
            <person name="Wang J."/>
            <person name="Wasserman M."/>
            <person name="Watts T."/>
            <person name="Wilson D."/>
            <person name="Wilson R.K."/>
            <person name="Wing R.A."/>
            <person name="Wolfner M.F."/>
            <person name="Wong A."/>
            <person name="Wong G.K."/>
            <person name="Wu C.I."/>
            <person name="Wu G."/>
            <person name="Yamamoto D."/>
            <person name="Yang H.P."/>
            <person name="Yang S.P."/>
            <person name="Yorke J.A."/>
            <person name="Yoshida K."/>
            <person name="Zdobnov E."/>
            <person name="Zhang P."/>
            <person name="Zhang Y."/>
            <person name="Zimin A.V."/>
            <person name="Baldwin J."/>
            <person name="Abdouelleil A."/>
            <person name="Abdulkadir J."/>
            <person name="Abebe A."/>
            <person name="Abera B."/>
            <person name="Abreu J."/>
            <person name="Acer S.C."/>
            <person name="Aftuck L."/>
            <person name="Alexander A."/>
            <person name="An P."/>
            <person name="Anderson E."/>
            <person name="Anderson S."/>
            <person name="Arachi H."/>
            <person name="Azer M."/>
            <person name="Bachantsang P."/>
            <person name="Barry A."/>
            <person name="Bayul T."/>
            <person name="Berlin A."/>
            <person name="Bessette D."/>
            <person name="Bloom T."/>
            <person name="Blye J."/>
            <person name="Boguslavskiy L."/>
            <person name="Bonnet C."/>
            <person name="Boukhgalter B."/>
            <person name="Bourzgui I."/>
            <person name="Brown A."/>
            <person name="Cahill P."/>
            <person name="Channer S."/>
            <person name="Cheshatsang Y."/>
            <person name="Chuda L."/>
            <person name="Citroen M."/>
            <person name="Collymore A."/>
            <person name="Cooke P."/>
            <person name="Costello M."/>
            <person name="D'Aco K."/>
            <person name="Daza R."/>
            <person name="De Haan G."/>
            <person name="DeGray S."/>
            <person name="DeMaso C."/>
            <person name="Dhargay N."/>
            <person name="Dooley K."/>
            <person name="Dooley E."/>
            <person name="Doricent M."/>
            <person name="Dorje P."/>
            <person name="Dorjee K."/>
            <person name="Dupes A."/>
            <person name="Elong R."/>
            <person name="Falk J."/>
            <person name="Farina A."/>
            <person name="Faro S."/>
            <person name="Ferguson D."/>
            <person name="Fisher S."/>
            <person name="Foley C.D."/>
            <person name="Franke A."/>
            <person name="Friedrich D."/>
            <person name="Gadbois L."/>
            <person name="Gearin G."/>
            <person name="Gearin C.R."/>
            <person name="Giannoukos G."/>
            <person name="Goode T."/>
            <person name="Graham J."/>
            <person name="Grandbois E."/>
            <person name="Grewal S."/>
            <person name="Gyaltsen K."/>
            <person name="Hafez N."/>
            <person name="Hagos B."/>
            <person name="Hall J."/>
            <person name="Henson C."/>
            <person name="Hollinger A."/>
            <person name="Honan T."/>
            <person name="Huard M.D."/>
            <person name="Hughes L."/>
            <person name="Hurhula B."/>
            <person name="Husby M.E."/>
            <person name="Kamat A."/>
            <person name="Kanga B."/>
            <person name="Kashin S."/>
            <person name="Khazanovich D."/>
            <person name="Kisner P."/>
            <person name="Lance K."/>
            <person name="Lara M."/>
            <person name="Lee W."/>
            <person name="Lennon N."/>
            <person name="Letendre F."/>
            <person name="LeVine R."/>
            <person name="Lipovsky A."/>
            <person name="Liu X."/>
            <person name="Liu J."/>
            <person name="Liu S."/>
            <person name="Lokyitsang T."/>
            <person name="Lokyitsang Y."/>
            <person name="Lubonja R."/>
            <person name="Lui A."/>
            <person name="MacDonald P."/>
            <person name="Magnisalis V."/>
            <person name="Maru K."/>
            <person name="Matthews C."/>
            <person name="McCusker W."/>
            <person name="McDonough S."/>
            <person name="Mehta T."/>
            <person name="Meldrim J."/>
            <person name="Meneus L."/>
            <person name="Mihai O."/>
            <person name="Mihalev A."/>
            <person name="Mihova T."/>
            <person name="Mittelman R."/>
            <person name="Mlenga V."/>
            <person name="Montmayeur A."/>
            <person name="Mulrain L."/>
            <person name="Navidi A."/>
            <person name="Naylor J."/>
            <person name="Negash T."/>
            <person name="Nguyen T."/>
            <person name="Nguyen N."/>
            <person name="Nicol R."/>
            <person name="Norbu C."/>
            <person name="Norbu N."/>
            <person name="Novod N."/>
            <person name="O'Neill B."/>
            <person name="Osman S."/>
            <person name="Markiewicz E."/>
            <person name="Oyono O.L."/>
            <person name="Patti C."/>
            <person name="Phunkhang P."/>
            <person name="Pierre F."/>
            <person name="Priest M."/>
            <person name="Raghuraman S."/>
            <person name="Rege F."/>
            <person name="Reyes R."/>
            <person name="Rise C."/>
            <person name="Rogov P."/>
            <person name="Ross K."/>
            <person name="Ryan E."/>
            <person name="Settipalli S."/>
            <person name="Shea T."/>
            <person name="Sherpa N."/>
            <person name="Shi L."/>
            <person name="Shih D."/>
            <person name="Sparrow T."/>
            <person name="Spaulding J."/>
            <person name="Stalker J."/>
            <person name="Stange-Thomann N."/>
            <person name="Stavropoulos S."/>
            <person name="Stone C."/>
            <person name="Strader C."/>
            <person name="Tesfaye S."/>
            <person name="Thomson T."/>
            <person name="Thoulutsang Y."/>
            <person name="Thoulutsang D."/>
            <person name="Topham K."/>
            <person name="Topping I."/>
            <person name="Tsamla T."/>
            <person name="Vassiliev H."/>
            <person name="Vo A."/>
            <person name="Wangchuk T."/>
            <person name="Wangdi T."/>
            <person name="Weiand M."/>
            <person name="Wilkinson J."/>
            <person name="Wilson A."/>
            <person name="Yadav S."/>
            <person name="Young G."/>
            <person name="Yu Q."/>
            <person name="Zembek L."/>
            <person name="Zhong D."/>
            <person name="Zimmer A."/>
            <person name="Zwirko Z."/>
            <person name="Jaffe D.B."/>
            <person name="Alvarez P."/>
            <person name="Brockman W."/>
            <person name="Butler J."/>
            <person name="Chin C."/>
            <person name="Gnerre S."/>
            <person name="Grabherr M."/>
            <person name="Kleber M."/>
            <person name="Mauceli E."/>
            <person name="MacCallum I."/>
        </authorList>
    </citation>
    <scope>NUCLEOTIDE SEQUENCE [LARGE SCALE GENOMIC DNA]</scope>
    <source>
        <strain evidence="2">Tucson 15287-2541.00</strain>
    </source>
</reference>
<evidence type="ECO:0000313" key="2">
    <source>
        <dbReference type="Proteomes" id="UP000001070"/>
    </source>
</evidence>
<dbReference type="PhylomeDB" id="B4JYV6"/>
<dbReference type="InParanoid" id="B4JYV6"/>
<dbReference type="EMBL" id="CH916378">
    <property type="protein sequence ID" value="EDV98571.1"/>
    <property type="molecule type" value="Genomic_DNA"/>
</dbReference>
<dbReference type="AlphaFoldDB" id="B4JYV6"/>
<dbReference type="Proteomes" id="UP000001070">
    <property type="component" value="Unassembled WGS sequence"/>
</dbReference>
<sequence length="64" mass="7291">MGTFEVDGSGCAKLESGVRGLGTDVAIEALHFAVQHDLLLKISCKFVRYYINEYEPRYLKYVLY</sequence>
<accession>B4JYV6</accession>
<keyword evidence="2" id="KW-1185">Reference proteome</keyword>
<name>B4JYV6_DROGR</name>
<evidence type="ECO:0000313" key="1">
    <source>
        <dbReference type="EMBL" id="EDV98571.1"/>
    </source>
</evidence>
<dbReference type="HOGENOM" id="CLU_2869915_0_0_1"/>
<gene>
    <name evidence="1" type="primary">Dgri\GH22331</name>
    <name evidence="1" type="ORF">Dgri_GH22331</name>
</gene>
<protein>
    <submittedName>
        <fullName evidence="1">GH22331</fullName>
    </submittedName>
</protein>
<organism evidence="2">
    <name type="scientific">Drosophila grimshawi</name>
    <name type="common">Hawaiian fruit fly</name>
    <name type="synonym">Idiomyia grimshawi</name>
    <dbReference type="NCBI Taxonomy" id="7222"/>
    <lineage>
        <taxon>Eukaryota</taxon>
        <taxon>Metazoa</taxon>
        <taxon>Ecdysozoa</taxon>
        <taxon>Arthropoda</taxon>
        <taxon>Hexapoda</taxon>
        <taxon>Insecta</taxon>
        <taxon>Pterygota</taxon>
        <taxon>Neoptera</taxon>
        <taxon>Endopterygota</taxon>
        <taxon>Diptera</taxon>
        <taxon>Brachycera</taxon>
        <taxon>Muscomorpha</taxon>
        <taxon>Ephydroidea</taxon>
        <taxon>Drosophilidae</taxon>
        <taxon>Drosophila</taxon>
        <taxon>Hawaiian Drosophila</taxon>
    </lineage>
</organism>
<proteinExistence type="predicted"/>